<dbReference type="EMBL" id="JAIWYP010000009">
    <property type="protein sequence ID" value="KAH3771696.1"/>
    <property type="molecule type" value="Genomic_DNA"/>
</dbReference>
<dbReference type="CDD" id="cd00637">
    <property type="entry name" value="7tm_classA_rhodopsin-like"/>
    <property type="match status" value="1"/>
</dbReference>
<feature type="transmembrane region" description="Helical" evidence="9">
    <location>
        <begin position="254"/>
        <end position="272"/>
    </location>
</feature>
<feature type="domain" description="G-protein coupled receptors family 1 profile" evidence="10">
    <location>
        <begin position="48"/>
        <end position="306"/>
    </location>
</feature>
<comment type="similarity">
    <text evidence="8">Belongs to the G-protein coupled receptor 1 family.</text>
</comment>
<comment type="caution">
    <text evidence="11">The sequence shown here is derived from an EMBL/GenBank/DDBJ whole genome shotgun (WGS) entry which is preliminary data.</text>
</comment>
<dbReference type="GO" id="GO:0004930">
    <property type="term" value="F:G protein-coupled receptor activity"/>
    <property type="evidence" value="ECO:0007669"/>
    <property type="project" value="UniProtKB-KW"/>
</dbReference>
<evidence type="ECO:0000256" key="1">
    <source>
        <dbReference type="ARBA" id="ARBA00004141"/>
    </source>
</evidence>
<keyword evidence="3 9" id="KW-1133">Transmembrane helix</keyword>
<sequence length="345" mass="39013">MEQPASLNNVTNVSYNQDLDLIQCTRYTAFFVTSVIVGIIVSLTTFFGNSLILIAIRRFSAQFKGSLFMLIRNLAAADILLAFGINLHLVGICFNAWNTSENVIFCAIKKSIVSSSLVCSGLTLMLVSLDRFCAIVFPLRHMIRHRRKKIWTAISMTWVISIATMAFPTMYSMVTKSHGPVLCRFGTTVPRYVALGAVGFLLLQVIFNSVLFIVVILKVRYSNRQKDIWIVKKHATTNSKGSTISSKSKLMAKVYVIFAICWFPFITTTLLLETDVSIEKRMRYSCIREYSLHLGFINSGLNWIVYGLANNRFRDAFKQILRCAVSKASRSPYRLTRRTEISSTV</sequence>
<dbReference type="InterPro" id="IPR000276">
    <property type="entry name" value="GPCR_Rhodpsn"/>
</dbReference>
<reference evidence="11" key="2">
    <citation type="submission" date="2020-11" db="EMBL/GenBank/DDBJ databases">
        <authorList>
            <person name="McCartney M.A."/>
            <person name="Auch B."/>
            <person name="Kono T."/>
            <person name="Mallez S."/>
            <person name="Becker A."/>
            <person name="Gohl D.M."/>
            <person name="Silverstein K.A.T."/>
            <person name="Koren S."/>
            <person name="Bechman K.B."/>
            <person name="Herman A."/>
            <person name="Abrahante J.E."/>
            <person name="Garbe J."/>
        </authorList>
    </citation>
    <scope>NUCLEOTIDE SEQUENCE</scope>
    <source>
        <strain evidence="11">Duluth1</strain>
        <tissue evidence="11">Whole animal</tissue>
    </source>
</reference>
<evidence type="ECO:0000313" key="11">
    <source>
        <dbReference type="EMBL" id="KAH3771696.1"/>
    </source>
</evidence>
<evidence type="ECO:0000256" key="6">
    <source>
        <dbReference type="ARBA" id="ARBA00023170"/>
    </source>
</evidence>
<evidence type="ECO:0000259" key="10">
    <source>
        <dbReference type="PROSITE" id="PS50262"/>
    </source>
</evidence>
<dbReference type="PANTHER" id="PTHR45695">
    <property type="entry name" value="LEUCOKININ RECEPTOR-RELATED"/>
    <property type="match status" value="1"/>
</dbReference>
<dbReference type="PROSITE" id="PS00237">
    <property type="entry name" value="G_PROTEIN_RECEP_F1_1"/>
    <property type="match status" value="1"/>
</dbReference>
<feature type="transmembrane region" description="Helical" evidence="9">
    <location>
        <begin position="75"/>
        <end position="97"/>
    </location>
</feature>
<organism evidence="11 12">
    <name type="scientific">Dreissena polymorpha</name>
    <name type="common">Zebra mussel</name>
    <name type="synonym">Mytilus polymorpha</name>
    <dbReference type="NCBI Taxonomy" id="45954"/>
    <lineage>
        <taxon>Eukaryota</taxon>
        <taxon>Metazoa</taxon>
        <taxon>Spiralia</taxon>
        <taxon>Lophotrochozoa</taxon>
        <taxon>Mollusca</taxon>
        <taxon>Bivalvia</taxon>
        <taxon>Autobranchia</taxon>
        <taxon>Heteroconchia</taxon>
        <taxon>Euheterodonta</taxon>
        <taxon>Imparidentia</taxon>
        <taxon>Neoheterodontei</taxon>
        <taxon>Myida</taxon>
        <taxon>Dreissenoidea</taxon>
        <taxon>Dreissenidae</taxon>
        <taxon>Dreissena</taxon>
    </lineage>
</organism>
<evidence type="ECO:0000256" key="9">
    <source>
        <dbReference type="SAM" id="Phobius"/>
    </source>
</evidence>
<dbReference type="Pfam" id="PF00001">
    <property type="entry name" value="7tm_1"/>
    <property type="match status" value="1"/>
</dbReference>
<feature type="transmembrane region" description="Helical" evidence="9">
    <location>
        <begin position="192"/>
        <end position="217"/>
    </location>
</feature>
<comment type="subcellular location">
    <subcellularLocation>
        <location evidence="1">Membrane</location>
        <topology evidence="1">Multi-pass membrane protein</topology>
    </subcellularLocation>
</comment>
<keyword evidence="2 8" id="KW-0812">Transmembrane</keyword>
<evidence type="ECO:0000256" key="2">
    <source>
        <dbReference type="ARBA" id="ARBA00022692"/>
    </source>
</evidence>
<dbReference type="PROSITE" id="PS50262">
    <property type="entry name" value="G_PROTEIN_RECEP_F1_2"/>
    <property type="match status" value="1"/>
</dbReference>
<keyword evidence="5 9" id="KW-0472">Membrane</keyword>
<proteinExistence type="inferred from homology"/>
<accession>A0A9D4IDU6</accession>
<dbReference type="InterPro" id="IPR017452">
    <property type="entry name" value="GPCR_Rhodpsn_7TM"/>
</dbReference>
<protein>
    <recommendedName>
        <fullName evidence="10">G-protein coupled receptors family 1 profile domain-containing protein</fullName>
    </recommendedName>
</protein>
<evidence type="ECO:0000256" key="8">
    <source>
        <dbReference type="RuleBase" id="RU000688"/>
    </source>
</evidence>
<dbReference type="AlphaFoldDB" id="A0A9D4IDU6"/>
<dbReference type="PRINTS" id="PR00237">
    <property type="entry name" value="GPCRRHODOPSN"/>
</dbReference>
<feature type="transmembrane region" description="Helical" evidence="9">
    <location>
        <begin position="29"/>
        <end position="54"/>
    </location>
</feature>
<evidence type="ECO:0000256" key="4">
    <source>
        <dbReference type="ARBA" id="ARBA00023040"/>
    </source>
</evidence>
<keyword evidence="12" id="KW-1185">Reference proteome</keyword>
<evidence type="ECO:0000256" key="7">
    <source>
        <dbReference type="ARBA" id="ARBA00023224"/>
    </source>
</evidence>
<dbReference type="Gene3D" id="1.20.1070.10">
    <property type="entry name" value="Rhodopsin 7-helix transmembrane proteins"/>
    <property type="match status" value="1"/>
</dbReference>
<evidence type="ECO:0000256" key="3">
    <source>
        <dbReference type="ARBA" id="ARBA00022989"/>
    </source>
</evidence>
<dbReference type="SUPFAM" id="SSF81321">
    <property type="entry name" value="Family A G protein-coupled receptor-like"/>
    <property type="match status" value="1"/>
</dbReference>
<keyword evidence="6 8" id="KW-0675">Receptor</keyword>
<dbReference type="GO" id="GO:0005886">
    <property type="term" value="C:plasma membrane"/>
    <property type="evidence" value="ECO:0007669"/>
    <property type="project" value="TreeGrafter"/>
</dbReference>
<reference evidence="11" key="1">
    <citation type="journal article" date="2019" name="bioRxiv">
        <title>The Genome of the Zebra Mussel, Dreissena polymorpha: A Resource for Invasive Species Research.</title>
        <authorList>
            <person name="McCartney M.A."/>
            <person name="Auch B."/>
            <person name="Kono T."/>
            <person name="Mallez S."/>
            <person name="Zhang Y."/>
            <person name="Obille A."/>
            <person name="Becker A."/>
            <person name="Abrahante J.E."/>
            <person name="Garbe J."/>
            <person name="Badalamenti J.P."/>
            <person name="Herman A."/>
            <person name="Mangelson H."/>
            <person name="Liachko I."/>
            <person name="Sullivan S."/>
            <person name="Sone E.D."/>
            <person name="Koren S."/>
            <person name="Silverstein K.A.T."/>
            <person name="Beckman K.B."/>
            <person name="Gohl D.M."/>
        </authorList>
    </citation>
    <scope>NUCLEOTIDE SEQUENCE</scope>
    <source>
        <strain evidence="11">Duluth1</strain>
        <tissue evidence="11">Whole animal</tissue>
    </source>
</reference>
<feature type="transmembrane region" description="Helical" evidence="9">
    <location>
        <begin position="150"/>
        <end position="172"/>
    </location>
</feature>
<name>A0A9D4IDU6_DREPO</name>
<gene>
    <name evidence="11" type="ORF">DPMN_173024</name>
</gene>
<keyword evidence="7 8" id="KW-0807">Transducer</keyword>
<dbReference type="PANTHER" id="PTHR45695:SF9">
    <property type="entry name" value="LEUCOKININ RECEPTOR"/>
    <property type="match status" value="1"/>
</dbReference>
<evidence type="ECO:0000313" key="12">
    <source>
        <dbReference type="Proteomes" id="UP000828390"/>
    </source>
</evidence>
<feature type="transmembrane region" description="Helical" evidence="9">
    <location>
        <begin position="292"/>
        <end position="309"/>
    </location>
</feature>
<evidence type="ECO:0000256" key="5">
    <source>
        <dbReference type="ARBA" id="ARBA00023136"/>
    </source>
</evidence>
<feature type="transmembrane region" description="Helical" evidence="9">
    <location>
        <begin position="112"/>
        <end position="129"/>
    </location>
</feature>
<keyword evidence="4 8" id="KW-0297">G-protein coupled receptor</keyword>
<dbReference type="Proteomes" id="UP000828390">
    <property type="component" value="Unassembled WGS sequence"/>
</dbReference>